<feature type="domain" description="Hydantoinase B/oxoprolinase" evidence="1">
    <location>
        <begin position="4"/>
        <end position="242"/>
    </location>
</feature>
<dbReference type="InterPro" id="IPR045079">
    <property type="entry name" value="Oxoprolinase-like"/>
</dbReference>
<dbReference type="Pfam" id="PF02538">
    <property type="entry name" value="Hydantoinase_B"/>
    <property type="match status" value="1"/>
</dbReference>
<reference evidence="2" key="1">
    <citation type="submission" date="2018-05" db="EMBL/GenBank/DDBJ databases">
        <authorList>
            <person name="Lanie J.A."/>
            <person name="Ng W.-L."/>
            <person name="Kazmierczak K.M."/>
            <person name="Andrzejewski T.M."/>
            <person name="Davidsen T.M."/>
            <person name="Wayne K.J."/>
            <person name="Tettelin H."/>
            <person name="Glass J.I."/>
            <person name="Rusch D."/>
            <person name="Podicherti R."/>
            <person name="Tsui H.-C.T."/>
            <person name="Winkler M.E."/>
        </authorList>
    </citation>
    <scope>NUCLEOTIDE SEQUENCE</scope>
</reference>
<dbReference type="GO" id="GO:0017168">
    <property type="term" value="F:5-oxoprolinase (ATP-hydrolyzing) activity"/>
    <property type="evidence" value="ECO:0007669"/>
    <property type="project" value="TreeGrafter"/>
</dbReference>
<organism evidence="2">
    <name type="scientific">marine metagenome</name>
    <dbReference type="NCBI Taxonomy" id="408172"/>
    <lineage>
        <taxon>unclassified sequences</taxon>
        <taxon>metagenomes</taxon>
        <taxon>ecological metagenomes</taxon>
    </lineage>
</organism>
<name>A0A382QK54_9ZZZZ</name>
<gene>
    <name evidence="2" type="ORF">METZ01_LOCUS338144</name>
</gene>
<feature type="non-terminal residue" evidence="2">
    <location>
        <position position="243"/>
    </location>
</feature>
<feature type="non-terminal residue" evidence="2">
    <location>
        <position position="1"/>
    </location>
</feature>
<dbReference type="EMBL" id="UINC01114758">
    <property type="protein sequence ID" value="SVC85290.1"/>
    <property type="molecule type" value="Genomic_DNA"/>
</dbReference>
<evidence type="ECO:0000313" key="2">
    <source>
        <dbReference type="EMBL" id="SVC85290.1"/>
    </source>
</evidence>
<dbReference type="PANTHER" id="PTHR11365:SF23">
    <property type="entry name" value="HYPOTHETICAL 5-OXOPROLINASE (EUROFUNG)-RELATED"/>
    <property type="match status" value="1"/>
</dbReference>
<proteinExistence type="predicted"/>
<protein>
    <recommendedName>
        <fullName evidence="1">Hydantoinase B/oxoprolinase domain-containing protein</fullName>
    </recommendedName>
</protein>
<dbReference type="PANTHER" id="PTHR11365">
    <property type="entry name" value="5-OXOPROLINASE RELATED"/>
    <property type="match status" value="1"/>
</dbReference>
<evidence type="ECO:0000259" key="1">
    <source>
        <dbReference type="Pfam" id="PF02538"/>
    </source>
</evidence>
<sequence length="243" mass="26338">VHDDPITFEVVRSDLYAICEEMKSVMMRASFSPLLSLSADLSCAILDHRGDVVAQGNDIPVHLGAMPFSAKGILKSFALNSWKPGDAVLSNDPYSGGSHLPDMTLLSPIFDASSVVGFSASRVHWPDVGGSAAGSSSVTDEIVKEGIRVPPVKIIKAGEPDRGLWTLLFANVRVPHDRVGDFQAQIACNARGVERVSEQITRYGGAQMRRIFSETQDQSQHMINTILDKIPDGTYRAVHHLDG</sequence>
<dbReference type="GO" id="GO:0006749">
    <property type="term" value="P:glutathione metabolic process"/>
    <property type="evidence" value="ECO:0007669"/>
    <property type="project" value="TreeGrafter"/>
</dbReference>
<dbReference type="AlphaFoldDB" id="A0A382QK54"/>
<dbReference type="InterPro" id="IPR003692">
    <property type="entry name" value="Hydantoinase_B"/>
</dbReference>
<accession>A0A382QK54</accession>
<dbReference type="GO" id="GO:0005829">
    <property type="term" value="C:cytosol"/>
    <property type="evidence" value="ECO:0007669"/>
    <property type="project" value="TreeGrafter"/>
</dbReference>